<comment type="caution">
    <text evidence="1">The sequence shown here is derived from an EMBL/GenBank/DDBJ whole genome shotgun (WGS) entry which is preliminary data.</text>
</comment>
<evidence type="ECO:0000313" key="1">
    <source>
        <dbReference type="EMBL" id="TGE22807.1"/>
    </source>
</evidence>
<name>A0A4Z0PYL2_9BACT</name>
<dbReference type="AlphaFoldDB" id="A0A4Z0PYL2"/>
<sequence>MKTYDEWEATEVSLTQYLQPCDEIDEELYDHMGGVVSPQYCTQRLLQSGEPEREERGVMHYLSFMAREDGKYFYLGILPKFKQPKH</sequence>
<dbReference type="EMBL" id="SRMB01000005">
    <property type="protein sequence ID" value="TGE22807.1"/>
    <property type="molecule type" value="Genomic_DNA"/>
</dbReference>
<gene>
    <name evidence="1" type="ORF">E5K02_20800</name>
</gene>
<dbReference type="Proteomes" id="UP000298471">
    <property type="component" value="Unassembled WGS sequence"/>
</dbReference>
<organism evidence="1 2">
    <name type="scientific">Hymenobacter metallicola</name>
    <dbReference type="NCBI Taxonomy" id="2563114"/>
    <lineage>
        <taxon>Bacteria</taxon>
        <taxon>Pseudomonadati</taxon>
        <taxon>Bacteroidota</taxon>
        <taxon>Cytophagia</taxon>
        <taxon>Cytophagales</taxon>
        <taxon>Hymenobacteraceae</taxon>
        <taxon>Hymenobacter</taxon>
    </lineage>
</organism>
<dbReference type="RefSeq" id="WP_135397563.1">
    <property type="nucleotide sequence ID" value="NZ_SRMB01000005.1"/>
</dbReference>
<keyword evidence="2" id="KW-1185">Reference proteome</keyword>
<proteinExistence type="predicted"/>
<protein>
    <submittedName>
        <fullName evidence="1">Uncharacterized protein</fullName>
    </submittedName>
</protein>
<dbReference type="OrthoDB" id="1049577at2"/>
<evidence type="ECO:0000313" key="2">
    <source>
        <dbReference type="Proteomes" id="UP000298471"/>
    </source>
</evidence>
<accession>A0A4Z0PYL2</accession>
<reference evidence="1 2" key="1">
    <citation type="submission" date="2019-04" db="EMBL/GenBank/DDBJ databases">
        <authorList>
            <person name="Feng G."/>
            <person name="Zhang J."/>
            <person name="Zhu H."/>
        </authorList>
    </citation>
    <scope>NUCLEOTIDE SEQUENCE [LARGE SCALE GENOMIC DNA]</scope>
    <source>
        <strain evidence="1 2">9PBR-1</strain>
    </source>
</reference>